<dbReference type="EMBL" id="MRBO01000249">
    <property type="protein sequence ID" value="KAB2586001.1"/>
    <property type="molecule type" value="Genomic_DNA"/>
</dbReference>
<feature type="transmembrane region" description="Helical" evidence="1">
    <location>
        <begin position="12"/>
        <end position="29"/>
    </location>
</feature>
<organism evidence="2 3">
    <name type="scientific">Rhodococcus erythropolis</name>
    <name type="common">Arthrobacter picolinophilus</name>
    <dbReference type="NCBI Taxonomy" id="1833"/>
    <lineage>
        <taxon>Bacteria</taxon>
        <taxon>Bacillati</taxon>
        <taxon>Actinomycetota</taxon>
        <taxon>Actinomycetes</taxon>
        <taxon>Mycobacteriales</taxon>
        <taxon>Nocardiaceae</taxon>
        <taxon>Rhodococcus</taxon>
        <taxon>Rhodococcus erythropolis group</taxon>
    </lineage>
</organism>
<evidence type="ECO:0000313" key="2">
    <source>
        <dbReference type="EMBL" id="KAB2586001.1"/>
    </source>
</evidence>
<proteinExistence type="predicted"/>
<evidence type="ECO:0000313" key="3">
    <source>
        <dbReference type="Proteomes" id="UP000325576"/>
    </source>
</evidence>
<name>A0A5N5E826_RHOER</name>
<keyword evidence="1" id="KW-0812">Transmembrane</keyword>
<keyword evidence="1" id="KW-1133">Transmembrane helix</keyword>
<dbReference type="Proteomes" id="UP000325576">
    <property type="component" value="Unassembled WGS sequence"/>
</dbReference>
<protein>
    <submittedName>
        <fullName evidence="2">Uncharacterized protein</fullName>
    </submittedName>
</protein>
<comment type="caution">
    <text evidence="2">The sequence shown here is derived from an EMBL/GenBank/DDBJ whole genome shotgun (WGS) entry which is preliminary data.</text>
</comment>
<reference evidence="2 3" key="1">
    <citation type="journal article" date="2017" name="Poromechanics V (2013)">
        <title>Genomic Characterization of the Arsenic-Tolerant Actinobacterium, &lt;i&gt;Rhodococcus erythropolis&lt;/i&gt; S43.</title>
        <authorList>
            <person name="Retamal-Morales G."/>
            <person name="Mehnert M."/>
            <person name="Schwabe R."/>
            <person name="Tischler D."/>
            <person name="Schloemann M."/>
            <person name="Levican G.J."/>
        </authorList>
    </citation>
    <scope>NUCLEOTIDE SEQUENCE [LARGE SCALE GENOMIC DNA]</scope>
    <source>
        <strain evidence="2 3">S43</strain>
    </source>
</reference>
<dbReference type="AlphaFoldDB" id="A0A5N5E826"/>
<accession>A0A5N5E826</accession>
<sequence>MSLCVREAISHSPFIVALLTLYLSSIVVASKRREEIRAKGVIAATFSIIGRDPESLAGEEAQARSGFSLLRQN</sequence>
<evidence type="ECO:0000256" key="1">
    <source>
        <dbReference type="SAM" id="Phobius"/>
    </source>
</evidence>
<gene>
    <name evidence="2" type="ORF">BS297_06985</name>
</gene>
<keyword evidence="1" id="KW-0472">Membrane</keyword>